<evidence type="ECO:0000259" key="1">
    <source>
        <dbReference type="Pfam" id="PF02627"/>
    </source>
</evidence>
<keyword evidence="2" id="KW-0560">Oxidoreductase</keyword>
<evidence type="ECO:0000313" key="3">
    <source>
        <dbReference type="Proteomes" id="UP000198327"/>
    </source>
</evidence>
<dbReference type="Pfam" id="PF02627">
    <property type="entry name" value="CMD"/>
    <property type="match status" value="1"/>
</dbReference>
<dbReference type="InterPro" id="IPR029032">
    <property type="entry name" value="AhpD-like"/>
</dbReference>
<dbReference type="InterPro" id="IPR003779">
    <property type="entry name" value="CMD-like"/>
</dbReference>
<dbReference type="InterPro" id="IPR004675">
    <property type="entry name" value="AhpD_core"/>
</dbReference>
<dbReference type="RefSeq" id="WP_089247407.1">
    <property type="nucleotide sequence ID" value="NZ_FZOW01000008.1"/>
</dbReference>
<accession>A0A239J2Y0</accession>
<dbReference type="Gene3D" id="1.20.1290.10">
    <property type="entry name" value="AhpD-like"/>
    <property type="match status" value="1"/>
</dbReference>
<dbReference type="SUPFAM" id="SSF69118">
    <property type="entry name" value="AhpD-like"/>
    <property type="match status" value="1"/>
</dbReference>
<dbReference type="AlphaFoldDB" id="A0A239J2Y0"/>
<evidence type="ECO:0000313" key="2">
    <source>
        <dbReference type="EMBL" id="SNT00396.1"/>
    </source>
</evidence>
<organism evidence="2 3">
    <name type="scientific">Rhodococcoides kyotonense</name>
    <dbReference type="NCBI Taxonomy" id="398843"/>
    <lineage>
        <taxon>Bacteria</taxon>
        <taxon>Bacillati</taxon>
        <taxon>Actinomycetota</taxon>
        <taxon>Actinomycetes</taxon>
        <taxon>Mycobacteriales</taxon>
        <taxon>Nocardiaceae</taxon>
        <taxon>Rhodococcoides</taxon>
    </lineage>
</organism>
<feature type="domain" description="Carboxymuconolactone decarboxylase-like" evidence="1">
    <location>
        <begin position="12"/>
        <end position="97"/>
    </location>
</feature>
<dbReference type="GO" id="GO:0051920">
    <property type="term" value="F:peroxiredoxin activity"/>
    <property type="evidence" value="ECO:0007669"/>
    <property type="project" value="InterPro"/>
</dbReference>
<dbReference type="OrthoDB" id="9801997at2"/>
<dbReference type="EMBL" id="FZOW01000008">
    <property type="protein sequence ID" value="SNT00396.1"/>
    <property type="molecule type" value="Genomic_DNA"/>
</dbReference>
<dbReference type="NCBIfam" id="TIGR00778">
    <property type="entry name" value="ahpD_dom"/>
    <property type="match status" value="1"/>
</dbReference>
<dbReference type="PANTHER" id="PTHR35446">
    <property type="entry name" value="SI:CH211-175M2.5"/>
    <property type="match status" value="1"/>
</dbReference>
<gene>
    <name evidence="2" type="ORF">SAMN05421642_10834</name>
</gene>
<keyword evidence="3" id="KW-1185">Reference proteome</keyword>
<protein>
    <submittedName>
        <fullName evidence="2">Alkylhydroperoxidase AhpD family core domain-containing protein</fullName>
    </submittedName>
</protein>
<dbReference type="Proteomes" id="UP000198327">
    <property type="component" value="Unassembled WGS sequence"/>
</dbReference>
<reference evidence="3" key="1">
    <citation type="submission" date="2017-06" db="EMBL/GenBank/DDBJ databases">
        <authorList>
            <person name="Varghese N."/>
            <person name="Submissions S."/>
        </authorList>
    </citation>
    <scope>NUCLEOTIDE SEQUENCE [LARGE SCALE GENOMIC DNA]</scope>
    <source>
        <strain evidence="3">JCM 23211</strain>
    </source>
</reference>
<name>A0A239J2Y0_9NOCA</name>
<keyword evidence="2" id="KW-0575">Peroxidase</keyword>
<sequence>MLPHVNISKQFPDAYKTYIELEKNAVEAAEAAELPRALVELVKIRVSQINGCAFCLRMHARDAVAAGETADRLAVLAAWWESQYFTEQEQAALTLAERITRIGDEHTAPAPEVDVASALTEKQIAAVTWVAITINGWNRIAISSHYPVAP</sequence>
<proteinExistence type="predicted"/>
<dbReference type="PANTHER" id="PTHR35446:SF2">
    <property type="entry name" value="CARBOXYMUCONOLACTONE DECARBOXYLASE-LIKE DOMAIN-CONTAINING PROTEIN"/>
    <property type="match status" value="1"/>
</dbReference>